<feature type="region of interest" description="Disordered" evidence="4">
    <location>
        <begin position="163"/>
        <end position="193"/>
    </location>
</feature>
<evidence type="ECO:0000313" key="5">
    <source>
        <dbReference type="EnsemblPlants" id="TraesCS2B02G016100.2"/>
    </source>
</evidence>
<keyword evidence="6" id="KW-1185">Reference proteome</keyword>
<dbReference type="Gramene" id="TraesRN2B0100001100.1">
    <property type="protein sequence ID" value="TraesRN2B0100001100.1"/>
    <property type="gene ID" value="TraesRN2B0100001100"/>
</dbReference>
<evidence type="ECO:0000313" key="6">
    <source>
        <dbReference type="Proteomes" id="UP000019116"/>
    </source>
</evidence>
<name>A0A3B6BWQ8_WHEAT</name>
<reference evidence="5" key="1">
    <citation type="submission" date="2018-08" db="EMBL/GenBank/DDBJ databases">
        <authorList>
            <person name="Rossello M."/>
        </authorList>
    </citation>
    <scope>NUCLEOTIDE SEQUENCE [LARGE SCALE GENOMIC DNA]</scope>
    <source>
        <strain evidence="5">cv. Chinese Spring</strain>
    </source>
</reference>
<dbReference type="Gramene" id="TraesPARA_EIv1.0_0620670.1">
    <property type="protein sequence ID" value="TraesPARA_EIv1.0_0620670.1.CDS"/>
    <property type="gene ID" value="TraesPARA_EIv1.0_0620670"/>
</dbReference>
<dbReference type="Gramene" id="TraesSTA2B03G00821420.1">
    <property type="protein sequence ID" value="TraesSTA2B03G00821420.1"/>
    <property type="gene ID" value="TraesSTA2B03G00821420"/>
</dbReference>
<feature type="region of interest" description="Disordered" evidence="4">
    <location>
        <begin position="294"/>
        <end position="320"/>
    </location>
</feature>
<dbReference type="Gramene" id="TraesCS2B02G016100.2">
    <property type="protein sequence ID" value="TraesCS2B02G016100.2"/>
    <property type="gene ID" value="TraesCS2B02G016100"/>
</dbReference>
<evidence type="ECO:0000256" key="2">
    <source>
        <dbReference type="ARBA" id="ARBA00023054"/>
    </source>
</evidence>
<dbReference type="PaxDb" id="4565-Traes_2BS_6E82699D5.1"/>
<dbReference type="GO" id="GO:0009903">
    <property type="term" value="P:chloroplast avoidance movement"/>
    <property type="evidence" value="ECO:0000318"/>
    <property type="project" value="GO_Central"/>
</dbReference>
<dbReference type="AlphaFoldDB" id="A0A3B6BWQ8"/>
<dbReference type="Gramene" id="TraesCS2B03G0019100.1">
    <property type="protein sequence ID" value="TraesCS2B03G0019100.1.CDS"/>
    <property type="gene ID" value="TraesCS2B03G0019100"/>
</dbReference>
<dbReference type="RefSeq" id="XP_044321330.1">
    <property type="nucleotide sequence ID" value="XM_044465395.1"/>
</dbReference>
<evidence type="ECO:0008006" key="7">
    <source>
        <dbReference type="Google" id="ProtNLM"/>
    </source>
</evidence>
<dbReference type="Gramene" id="TraesNOR2B03G00832310.1">
    <property type="protein sequence ID" value="TraesNOR2B03G00832310.1"/>
    <property type="gene ID" value="TraesNOR2B03G00832310"/>
</dbReference>
<dbReference type="GeneID" id="123043049"/>
<gene>
    <name evidence="5" type="primary">LOC123043049</name>
</gene>
<comment type="similarity">
    <text evidence="1">Belongs to the WEB family.</text>
</comment>
<accession>A0A3B6BWQ8</accession>
<protein>
    <recommendedName>
        <fullName evidence="7">WEB family protein</fullName>
    </recommendedName>
</protein>
<dbReference type="OrthoDB" id="4585693at2759"/>
<dbReference type="Proteomes" id="UP000019116">
    <property type="component" value="Chromosome 2B"/>
</dbReference>
<feature type="coiled-coil region" evidence="3">
    <location>
        <begin position="96"/>
        <end position="158"/>
    </location>
</feature>
<proteinExistence type="inferred from homology"/>
<dbReference type="STRING" id="4565.A0A3B6BWQ8"/>
<sequence>MDHGGGGVVMVGRAEIDTRAPFKSVKEAVALFGERVLAGELLFHAPRDANTAADQLVRLRHRVTAAPRPVVHHQAVTIAPAVAMVAAPPPPRRMPAAPATRELDDAKHELEKEREEKHKMAGCIQSLQEELSSAMRELQKLKARDEDARAKVIEVEDLKFMETDEPQHHQHQHQHQSPPANGHEAMAANRAAAAAEFQKKRYVTFADPPAAAYDRAPSPPRDVVLELHRHQQPHYAPAAGRPQYREARFQRQVSAGPGHEAVKKAMAAAAEEEEGRKKKKKPLIPLVGALFMRKKKSSATTASSHRADDGSSAVKPRPSF</sequence>
<dbReference type="GO" id="GO:0009904">
    <property type="term" value="P:chloroplast accumulation movement"/>
    <property type="evidence" value="ECO:0000318"/>
    <property type="project" value="GO_Central"/>
</dbReference>
<evidence type="ECO:0000256" key="1">
    <source>
        <dbReference type="ARBA" id="ARBA00005485"/>
    </source>
</evidence>
<dbReference type="Gramene" id="TraesMAC2B03G00821830.2">
    <property type="protein sequence ID" value="TraesMAC2B03G00821830.2"/>
    <property type="gene ID" value="TraesMAC2B03G00821830"/>
</dbReference>
<dbReference type="GO" id="GO:0005829">
    <property type="term" value="C:cytosol"/>
    <property type="evidence" value="ECO:0000318"/>
    <property type="project" value="GO_Central"/>
</dbReference>
<dbReference type="PANTHER" id="PTHR32054">
    <property type="entry name" value="HEAVY CHAIN, PUTATIVE, EXPRESSED-RELATED-RELATED"/>
    <property type="match status" value="1"/>
</dbReference>
<dbReference type="SMR" id="A0A3B6BWQ8"/>
<reference evidence="5" key="2">
    <citation type="submission" date="2018-10" db="UniProtKB">
        <authorList>
            <consortium name="EnsemblPlants"/>
        </authorList>
    </citation>
    <scope>IDENTIFICATION</scope>
</reference>
<organism evidence="5">
    <name type="scientific">Triticum aestivum</name>
    <name type="common">Wheat</name>
    <dbReference type="NCBI Taxonomy" id="4565"/>
    <lineage>
        <taxon>Eukaryota</taxon>
        <taxon>Viridiplantae</taxon>
        <taxon>Streptophyta</taxon>
        <taxon>Embryophyta</taxon>
        <taxon>Tracheophyta</taxon>
        <taxon>Spermatophyta</taxon>
        <taxon>Magnoliopsida</taxon>
        <taxon>Liliopsida</taxon>
        <taxon>Poales</taxon>
        <taxon>Poaceae</taxon>
        <taxon>BOP clade</taxon>
        <taxon>Pooideae</taxon>
        <taxon>Triticodae</taxon>
        <taxon>Triticeae</taxon>
        <taxon>Triticinae</taxon>
        <taxon>Triticum</taxon>
    </lineage>
</organism>
<evidence type="ECO:0000256" key="3">
    <source>
        <dbReference type="SAM" id="Coils"/>
    </source>
</evidence>
<evidence type="ECO:0000256" key="4">
    <source>
        <dbReference type="SAM" id="MobiDB-lite"/>
    </source>
</evidence>
<dbReference type="PANTHER" id="PTHR32054:SF9">
    <property type="entry name" value="OS04G0116200 PROTEIN"/>
    <property type="match status" value="1"/>
</dbReference>
<dbReference type="EnsemblPlants" id="TraesCS2B02G016100.2">
    <property type="protein sequence ID" value="TraesCS2B02G016100.2"/>
    <property type="gene ID" value="TraesCS2B02G016100"/>
</dbReference>
<dbReference type="Gramene" id="TraesLDM2B03G00827140.2">
    <property type="protein sequence ID" value="TraesLDM2B03G00827140.2"/>
    <property type="gene ID" value="TraesLDM2B03G00827140"/>
</dbReference>
<keyword evidence="2 3" id="KW-0175">Coiled coil</keyword>